<dbReference type="EMBL" id="JANCYW010000003">
    <property type="protein sequence ID" value="KAK4534790.1"/>
    <property type="molecule type" value="Genomic_DNA"/>
</dbReference>
<sequence>MESSSGFRFRRKPSTTTSPTHHPLCASIPADLPQEIRLQRLCERVLSARYEHLKRQLVTGDAGTTEWSLAAPTESRHVLGVVQEAFKEFLRALEHALTGGGAGTFDAINQTVQRGSRPNERNAQRRAACAALAELERRYRAELDSWDDAQQLVTESAVLDESVNDWDGDASSALPAYDAREAEAQRRHVLETLLLQVDQLEHCLRRLHAHYTEADAFCVEAAKRLNAVAFDGFLDVGNTRLLLQDAATAVGSLPFPA</sequence>
<name>A0AAV9IRS5_CYACA</name>
<feature type="region of interest" description="Disordered" evidence="1">
    <location>
        <begin position="1"/>
        <end position="26"/>
    </location>
</feature>
<reference evidence="2 3" key="1">
    <citation type="submission" date="2022-07" db="EMBL/GenBank/DDBJ databases">
        <title>Genome-wide signatures of adaptation to extreme environments.</title>
        <authorList>
            <person name="Cho C.H."/>
            <person name="Yoon H.S."/>
        </authorList>
    </citation>
    <scope>NUCLEOTIDE SEQUENCE [LARGE SCALE GENOMIC DNA]</scope>
    <source>
        <strain evidence="2 3">DBV 063 E5</strain>
    </source>
</reference>
<dbReference type="AlphaFoldDB" id="A0AAV9IRS5"/>
<protein>
    <submittedName>
        <fullName evidence="2">Uncharacterized protein</fullName>
    </submittedName>
</protein>
<dbReference type="Proteomes" id="UP001301350">
    <property type="component" value="Unassembled WGS sequence"/>
</dbReference>
<organism evidence="2 3">
    <name type="scientific">Cyanidium caldarium</name>
    <name type="common">Red alga</name>
    <dbReference type="NCBI Taxonomy" id="2771"/>
    <lineage>
        <taxon>Eukaryota</taxon>
        <taxon>Rhodophyta</taxon>
        <taxon>Bangiophyceae</taxon>
        <taxon>Cyanidiales</taxon>
        <taxon>Cyanidiaceae</taxon>
        <taxon>Cyanidium</taxon>
    </lineage>
</organism>
<comment type="caution">
    <text evidence="2">The sequence shown here is derived from an EMBL/GenBank/DDBJ whole genome shotgun (WGS) entry which is preliminary data.</text>
</comment>
<gene>
    <name evidence="2" type="ORF">CDCA_CDCA03G0815</name>
</gene>
<evidence type="ECO:0000313" key="3">
    <source>
        <dbReference type="Proteomes" id="UP001301350"/>
    </source>
</evidence>
<accession>A0AAV9IRS5</accession>
<evidence type="ECO:0000256" key="1">
    <source>
        <dbReference type="SAM" id="MobiDB-lite"/>
    </source>
</evidence>
<keyword evidence="3" id="KW-1185">Reference proteome</keyword>
<proteinExistence type="predicted"/>
<feature type="compositionally biased region" description="Low complexity" evidence="1">
    <location>
        <begin position="14"/>
        <end position="23"/>
    </location>
</feature>
<evidence type="ECO:0000313" key="2">
    <source>
        <dbReference type="EMBL" id="KAK4534790.1"/>
    </source>
</evidence>